<name>A0A455SFL8_9CHLR</name>
<accession>A0A455SFL8</accession>
<gene>
    <name evidence="2" type="ORF">KTC_20140</name>
</gene>
<feature type="transmembrane region" description="Helical" evidence="1">
    <location>
        <begin position="34"/>
        <end position="58"/>
    </location>
</feature>
<keyword evidence="1" id="KW-1133">Transmembrane helix</keyword>
<evidence type="ECO:0000313" key="2">
    <source>
        <dbReference type="EMBL" id="BBH87263.1"/>
    </source>
</evidence>
<sequence length="74" mass="8266">MLSEKHMAVNIAQNGASCLTLPYITIKGGSREELILMVLQANDVLLPACFAGVTGFALRRQRQAWRRAYAENRM</sequence>
<organism evidence="2">
    <name type="scientific">Thermosporothrix sp. COM3</name>
    <dbReference type="NCBI Taxonomy" id="2490863"/>
    <lineage>
        <taxon>Bacteria</taxon>
        <taxon>Bacillati</taxon>
        <taxon>Chloroflexota</taxon>
        <taxon>Ktedonobacteria</taxon>
        <taxon>Ktedonobacterales</taxon>
        <taxon>Thermosporotrichaceae</taxon>
        <taxon>Thermosporothrix</taxon>
    </lineage>
</organism>
<keyword evidence="1" id="KW-0812">Transmembrane</keyword>
<keyword evidence="1" id="KW-0472">Membrane</keyword>
<reference evidence="2" key="1">
    <citation type="submission" date="2018-12" db="EMBL/GenBank/DDBJ databases">
        <title>Novel natural products biosynthetic potential of the class Ktedonobacteria.</title>
        <authorList>
            <person name="Zheng Y."/>
            <person name="Saitou A."/>
            <person name="Wang C.M."/>
            <person name="Toyoda A."/>
            <person name="Minakuchi Y."/>
            <person name="Sekiguchi Y."/>
            <person name="Ueda K."/>
            <person name="Takano H."/>
            <person name="Sakai Y."/>
            <person name="Yokota A."/>
            <person name="Yabe S."/>
        </authorList>
    </citation>
    <scope>NUCLEOTIDE SEQUENCE</scope>
    <source>
        <strain evidence="2">COM3</strain>
    </source>
</reference>
<evidence type="ECO:0000256" key="1">
    <source>
        <dbReference type="SAM" id="Phobius"/>
    </source>
</evidence>
<dbReference type="EMBL" id="AP019376">
    <property type="protein sequence ID" value="BBH87263.1"/>
    <property type="molecule type" value="Genomic_DNA"/>
</dbReference>
<dbReference type="AlphaFoldDB" id="A0A455SFL8"/>
<proteinExistence type="predicted"/>
<protein>
    <submittedName>
        <fullName evidence="2">Uncharacterized protein</fullName>
    </submittedName>
</protein>